<gene>
    <name evidence="2" type="ORF">Enr10x_14800</name>
</gene>
<keyword evidence="3" id="KW-1185">Reference proteome</keyword>
<keyword evidence="1" id="KW-0812">Transmembrane</keyword>
<accession>A0A517Q3I7</accession>
<name>A0A517Q3I7_9PLAN</name>
<feature type="transmembrane region" description="Helical" evidence="1">
    <location>
        <begin position="123"/>
        <end position="145"/>
    </location>
</feature>
<keyword evidence="1" id="KW-0472">Membrane</keyword>
<feature type="transmembrane region" description="Helical" evidence="1">
    <location>
        <begin position="189"/>
        <end position="205"/>
    </location>
</feature>
<proteinExistence type="predicted"/>
<protein>
    <submittedName>
        <fullName evidence="2">Uncharacterized protein</fullName>
    </submittedName>
</protein>
<sequence length="206" mass="23471">MSVLNFYHEAETFQHIRFQFHPGVKDMIASLLVPVLLSAVALFFASFLSWMVFQLHRADWIKIEQEDEFLDALRDLGLPQGSYMFPGCKTPDEMKSETYQQKWEQGPRGIITLFDKVNMGKNLGLTFLYFLVISFALACLSTLALAPGTEFVAVFRFFAFAALLTFLSAIVQHAIWFHNRITGHIIESILYAVIVGLIFGFFWPAA</sequence>
<evidence type="ECO:0000313" key="2">
    <source>
        <dbReference type="EMBL" id="QDT26179.1"/>
    </source>
</evidence>
<evidence type="ECO:0000256" key="1">
    <source>
        <dbReference type="SAM" id="Phobius"/>
    </source>
</evidence>
<evidence type="ECO:0000313" key="3">
    <source>
        <dbReference type="Proteomes" id="UP000315647"/>
    </source>
</evidence>
<organism evidence="2 3">
    <name type="scientific">Gimesia panareensis</name>
    <dbReference type="NCBI Taxonomy" id="2527978"/>
    <lineage>
        <taxon>Bacteria</taxon>
        <taxon>Pseudomonadati</taxon>
        <taxon>Planctomycetota</taxon>
        <taxon>Planctomycetia</taxon>
        <taxon>Planctomycetales</taxon>
        <taxon>Planctomycetaceae</taxon>
        <taxon>Gimesia</taxon>
    </lineage>
</organism>
<keyword evidence="1" id="KW-1133">Transmembrane helix</keyword>
<reference evidence="2 3" key="1">
    <citation type="submission" date="2019-03" db="EMBL/GenBank/DDBJ databases">
        <title>Deep-cultivation of Planctomycetes and their phenomic and genomic characterization uncovers novel biology.</title>
        <authorList>
            <person name="Wiegand S."/>
            <person name="Jogler M."/>
            <person name="Boedeker C."/>
            <person name="Pinto D."/>
            <person name="Vollmers J."/>
            <person name="Rivas-Marin E."/>
            <person name="Kohn T."/>
            <person name="Peeters S.H."/>
            <person name="Heuer A."/>
            <person name="Rast P."/>
            <person name="Oberbeckmann S."/>
            <person name="Bunk B."/>
            <person name="Jeske O."/>
            <person name="Meyerdierks A."/>
            <person name="Storesund J.E."/>
            <person name="Kallscheuer N."/>
            <person name="Luecker S."/>
            <person name="Lage O.M."/>
            <person name="Pohl T."/>
            <person name="Merkel B.J."/>
            <person name="Hornburger P."/>
            <person name="Mueller R.-W."/>
            <person name="Bruemmer F."/>
            <person name="Labrenz M."/>
            <person name="Spormann A.M."/>
            <person name="Op den Camp H."/>
            <person name="Overmann J."/>
            <person name="Amann R."/>
            <person name="Jetten M.S.M."/>
            <person name="Mascher T."/>
            <person name="Medema M.H."/>
            <person name="Devos D.P."/>
            <person name="Kaster A.-K."/>
            <person name="Ovreas L."/>
            <person name="Rohde M."/>
            <person name="Galperin M.Y."/>
            <person name="Jogler C."/>
        </authorList>
    </citation>
    <scope>NUCLEOTIDE SEQUENCE [LARGE SCALE GENOMIC DNA]</scope>
    <source>
        <strain evidence="2 3">Enr10</strain>
    </source>
</reference>
<dbReference type="AlphaFoldDB" id="A0A517Q3I7"/>
<dbReference type="EMBL" id="CP037421">
    <property type="protein sequence ID" value="QDT26179.1"/>
    <property type="molecule type" value="Genomic_DNA"/>
</dbReference>
<feature type="transmembrane region" description="Helical" evidence="1">
    <location>
        <begin position="157"/>
        <end position="177"/>
    </location>
</feature>
<dbReference type="Proteomes" id="UP000315647">
    <property type="component" value="Chromosome"/>
</dbReference>
<feature type="transmembrane region" description="Helical" evidence="1">
    <location>
        <begin position="27"/>
        <end position="53"/>
    </location>
</feature>